<comment type="similarity">
    <text evidence="1 8 9">Belongs to the DNA mismatch repair MutS family.</text>
</comment>
<dbReference type="PATRIC" id="fig|1423778.4.peg.455"/>
<dbReference type="SUPFAM" id="SSF52540">
    <property type="entry name" value="P-loop containing nucleoside triphosphate hydrolases"/>
    <property type="match status" value="1"/>
</dbReference>
<dbReference type="KEGG" id="lol:LACOL_1258"/>
<dbReference type="InterPro" id="IPR007695">
    <property type="entry name" value="DNA_mismatch_repair_MutS-lik_N"/>
</dbReference>
<feature type="domain" description="DNA mismatch repair proteins mutS family" evidence="10">
    <location>
        <begin position="681"/>
        <end position="697"/>
    </location>
</feature>
<dbReference type="STRING" id="1423778.FC70_GL000436"/>
<dbReference type="InterPro" id="IPR000432">
    <property type="entry name" value="DNA_mismatch_repair_MutS_C"/>
</dbReference>
<protein>
    <recommendedName>
        <fullName evidence="2 8">DNA mismatch repair protein MutS</fullName>
    </recommendedName>
</protein>
<dbReference type="GO" id="GO:0030983">
    <property type="term" value="F:mismatched DNA binding"/>
    <property type="evidence" value="ECO:0007669"/>
    <property type="project" value="InterPro"/>
</dbReference>
<dbReference type="NCBIfam" id="NF003810">
    <property type="entry name" value="PRK05399.1"/>
    <property type="match status" value="1"/>
</dbReference>
<dbReference type="InterPro" id="IPR036678">
    <property type="entry name" value="MutS_con_dom_sf"/>
</dbReference>
<dbReference type="InterPro" id="IPR007860">
    <property type="entry name" value="DNA_mmatch_repair_MutS_con_dom"/>
</dbReference>
<dbReference type="PANTHER" id="PTHR11361">
    <property type="entry name" value="DNA MISMATCH REPAIR PROTEIN MUTS FAMILY MEMBER"/>
    <property type="match status" value="1"/>
</dbReference>
<evidence type="ECO:0000259" key="10">
    <source>
        <dbReference type="PROSITE" id="PS00486"/>
    </source>
</evidence>
<reference evidence="11 12" key="1">
    <citation type="journal article" date="2015" name="Genome Announc.">
        <title>Expanding the biotechnology potential of lactobacilli through comparative genomics of 213 strains and associated genera.</title>
        <authorList>
            <person name="Sun Z."/>
            <person name="Harris H.M."/>
            <person name="McCann A."/>
            <person name="Guo C."/>
            <person name="Argimon S."/>
            <person name="Zhang W."/>
            <person name="Yang X."/>
            <person name="Jeffery I.B."/>
            <person name="Cooney J.C."/>
            <person name="Kagawa T.F."/>
            <person name="Liu W."/>
            <person name="Song Y."/>
            <person name="Salvetti E."/>
            <person name="Wrobel A."/>
            <person name="Rasinkangas P."/>
            <person name="Parkhill J."/>
            <person name="Rea M.C."/>
            <person name="O'Sullivan O."/>
            <person name="Ritari J."/>
            <person name="Douillard F.P."/>
            <person name="Paul Ross R."/>
            <person name="Yang R."/>
            <person name="Briner A.E."/>
            <person name="Felis G.E."/>
            <person name="de Vos W.M."/>
            <person name="Barrangou R."/>
            <person name="Klaenhammer T.R."/>
            <person name="Caufield P.W."/>
            <person name="Cui Y."/>
            <person name="Zhang H."/>
            <person name="O'Toole P.W."/>
        </authorList>
    </citation>
    <scope>NUCLEOTIDE SEQUENCE [LARGE SCALE GENOMIC DNA]</scope>
    <source>
        <strain evidence="11 12">DSM 15707</strain>
    </source>
</reference>
<dbReference type="RefSeq" id="WP_420835978.1">
    <property type="nucleotide sequence ID" value="NZ_AZFE01000003.1"/>
</dbReference>
<dbReference type="Proteomes" id="UP000051697">
    <property type="component" value="Unassembled WGS sequence"/>
</dbReference>
<keyword evidence="3 8" id="KW-0547">Nucleotide-binding</keyword>
<gene>
    <name evidence="8" type="primary">mutS</name>
    <name evidence="11" type="ORF">FC70_GL000436</name>
</gene>
<dbReference type="SUPFAM" id="SSF48334">
    <property type="entry name" value="DNA repair protein MutS, domain III"/>
    <property type="match status" value="1"/>
</dbReference>
<dbReference type="FunFam" id="1.10.1420.10:FF:000007">
    <property type="entry name" value="DNA mismatch repair protein MutS"/>
    <property type="match status" value="1"/>
</dbReference>
<evidence type="ECO:0000256" key="6">
    <source>
        <dbReference type="ARBA" id="ARBA00023125"/>
    </source>
</evidence>
<dbReference type="InterPro" id="IPR005748">
    <property type="entry name" value="DNA_mismatch_repair_MutS"/>
</dbReference>
<dbReference type="PROSITE" id="PS00486">
    <property type="entry name" value="DNA_MISMATCH_REPAIR_2"/>
    <property type="match status" value="1"/>
</dbReference>
<feature type="binding site" evidence="8">
    <location>
        <begin position="607"/>
        <end position="614"/>
    </location>
    <ligand>
        <name>ATP</name>
        <dbReference type="ChEBI" id="CHEBI:30616"/>
    </ligand>
</feature>
<accession>A0A0R1RUG2</accession>
<dbReference type="InterPro" id="IPR045076">
    <property type="entry name" value="MutS"/>
</dbReference>
<dbReference type="GO" id="GO:0006298">
    <property type="term" value="P:mismatch repair"/>
    <property type="evidence" value="ECO:0007669"/>
    <property type="project" value="UniProtKB-UniRule"/>
</dbReference>
<dbReference type="FunFam" id="3.40.50.300:FF:000896">
    <property type="entry name" value="DNA mismatch repair protein MutS"/>
    <property type="match status" value="1"/>
</dbReference>
<dbReference type="Pfam" id="PF00488">
    <property type="entry name" value="MutS_V"/>
    <property type="match status" value="1"/>
</dbReference>
<dbReference type="InterPro" id="IPR027417">
    <property type="entry name" value="P-loop_NTPase"/>
</dbReference>
<evidence type="ECO:0000256" key="8">
    <source>
        <dbReference type="HAMAP-Rule" id="MF_00096"/>
    </source>
</evidence>
<dbReference type="FunFam" id="3.40.1170.10:FF:000001">
    <property type="entry name" value="DNA mismatch repair protein MutS"/>
    <property type="match status" value="1"/>
</dbReference>
<keyword evidence="5 8" id="KW-0067">ATP-binding</keyword>
<dbReference type="InterPro" id="IPR016151">
    <property type="entry name" value="DNA_mismatch_repair_MutS_N"/>
</dbReference>
<dbReference type="HAMAP" id="MF_00096">
    <property type="entry name" value="MutS"/>
    <property type="match status" value="1"/>
</dbReference>
<dbReference type="AlphaFoldDB" id="A0A0R1RUG2"/>
<evidence type="ECO:0000256" key="2">
    <source>
        <dbReference type="ARBA" id="ARBA00021982"/>
    </source>
</evidence>
<evidence type="ECO:0000313" key="11">
    <source>
        <dbReference type="EMBL" id="KRL57962.1"/>
    </source>
</evidence>
<dbReference type="NCBIfam" id="TIGR01070">
    <property type="entry name" value="mutS1"/>
    <property type="match status" value="1"/>
</dbReference>
<dbReference type="SMART" id="SM00534">
    <property type="entry name" value="MUTSac"/>
    <property type="match status" value="1"/>
</dbReference>
<dbReference type="PIRSF" id="PIRSF037677">
    <property type="entry name" value="DNA_mis_repair_Msh6"/>
    <property type="match status" value="1"/>
</dbReference>
<evidence type="ECO:0000313" key="12">
    <source>
        <dbReference type="Proteomes" id="UP000051697"/>
    </source>
</evidence>
<dbReference type="SMART" id="SM00533">
    <property type="entry name" value="MUTSd"/>
    <property type="match status" value="1"/>
</dbReference>
<dbReference type="InterPro" id="IPR036187">
    <property type="entry name" value="DNA_mismatch_repair_MutS_sf"/>
</dbReference>
<evidence type="ECO:0000256" key="4">
    <source>
        <dbReference type="ARBA" id="ARBA00022763"/>
    </source>
</evidence>
<comment type="function">
    <text evidence="8">This protein is involved in the repair of mismatches in DNA. It is possible that it carries out the mismatch recognition step. This protein has a weak ATPase activity.</text>
</comment>
<dbReference type="GO" id="GO:0003684">
    <property type="term" value="F:damaged DNA binding"/>
    <property type="evidence" value="ECO:0007669"/>
    <property type="project" value="UniProtKB-UniRule"/>
</dbReference>
<keyword evidence="4 8" id="KW-0227">DNA damage</keyword>
<evidence type="ECO:0000256" key="7">
    <source>
        <dbReference type="ARBA" id="ARBA00023204"/>
    </source>
</evidence>
<organism evidence="11 12">
    <name type="scientific">Paucilactobacillus oligofermentans DSM 15707 = LMG 22743</name>
    <dbReference type="NCBI Taxonomy" id="1423778"/>
    <lineage>
        <taxon>Bacteria</taxon>
        <taxon>Bacillati</taxon>
        <taxon>Bacillota</taxon>
        <taxon>Bacilli</taxon>
        <taxon>Lactobacillales</taxon>
        <taxon>Lactobacillaceae</taxon>
        <taxon>Paucilactobacillus</taxon>
    </lineage>
</organism>
<proteinExistence type="inferred from homology"/>
<dbReference type="Gene3D" id="3.40.1170.10">
    <property type="entry name" value="DNA repair protein MutS, domain I"/>
    <property type="match status" value="1"/>
</dbReference>
<keyword evidence="6 8" id="KW-0238">DNA-binding</keyword>
<dbReference type="Pfam" id="PF05190">
    <property type="entry name" value="MutS_IV"/>
    <property type="match status" value="1"/>
</dbReference>
<dbReference type="Pfam" id="PF01624">
    <property type="entry name" value="MutS_I"/>
    <property type="match status" value="1"/>
</dbReference>
<evidence type="ECO:0000256" key="1">
    <source>
        <dbReference type="ARBA" id="ARBA00006271"/>
    </source>
</evidence>
<dbReference type="SUPFAM" id="SSF53150">
    <property type="entry name" value="DNA repair protein MutS, domain II"/>
    <property type="match status" value="1"/>
</dbReference>
<keyword evidence="7 8" id="KW-0234">DNA repair</keyword>
<dbReference type="InterPro" id="IPR007696">
    <property type="entry name" value="DNA_mismatch_repair_MutS_core"/>
</dbReference>
<evidence type="ECO:0000256" key="9">
    <source>
        <dbReference type="RuleBase" id="RU003756"/>
    </source>
</evidence>
<dbReference type="Gene3D" id="3.30.420.110">
    <property type="entry name" value="MutS, connector domain"/>
    <property type="match status" value="1"/>
</dbReference>
<dbReference type="InterPro" id="IPR017261">
    <property type="entry name" value="DNA_mismatch_repair_MutS/MSH"/>
</dbReference>
<dbReference type="SUPFAM" id="SSF55271">
    <property type="entry name" value="DNA repair protein MutS, domain I"/>
    <property type="match status" value="1"/>
</dbReference>
<dbReference type="Gene3D" id="1.10.1420.10">
    <property type="match status" value="2"/>
</dbReference>
<dbReference type="GO" id="GO:0005829">
    <property type="term" value="C:cytosol"/>
    <property type="evidence" value="ECO:0007669"/>
    <property type="project" value="TreeGrafter"/>
</dbReference>
<name>A0A0R1RUG2_9LACO</name>
<dbReference type="Pfam" id="PF05188">
    <property type="entry name" value="MutS_II"/>
    <property type="match status" value="1"/>
</dbReference>
<dbReference type="Gene3D" id="3.40.50.300">
    <property type="entry name" value="P-loop containing nucleotide triphosphate hydrolases"/>
    <property type="match status" value="1"/>
</dbReference>
<dbReference type="GO" id="GO:0140664">
    <property type="term" value="F:ATP-dependent DNA damage sensor activity"/>
    <property type="evidence" value="ECO:0007669"/>
    <property type="project" value="InterPro"/>
</dbReference>
<dbReference type="EMBL" id="AZFE01000003">
    <property type="protein sequence ID" value="KRL57962.1"/>
    <property type="molecule type" value="Genomic_DNA"/>
</dbReference>
<dbReference type="GO" id="GO:0005524">
    <property type="term" value="F:ATP binding"/>
    <property type="evidence" value="ECO:0007669"/>
    <property type="project" value="UniProtKB-UniRule"/>
</dbReference>
<sequence length="866" mass="97791">MPQKTKETPMMQQYQAIKDQYQDAFLFYRLGDFYELFNEDAIKGAQILELTLTTRNKSAIDPIPMCGVPHHAAENYIDILVDKGYKVAVCEQVEDPKEAKGMVKREVIRLVTPGTQMDIKGDQTHDNNYLTAVLICNGEFGLAYTDLSTGELKTTILASADAVINEMINLRTKEVVIDDSINDDLQRKFNQQSILISQQNEITDNSELSFLVQDLEQTTQEKVVSLLISYLITTQKRALDHLQRAVSYETSYFLKMDHYSKYNLELTTNIRSGKKQGTLSWLLDETKTAMGSRLLKQWLDRPLLDQSAIENRQDKVEELLNHYFERSNLQEELTKVYDLERLAGRVAYGSVNGRDLIQLLTSLEQVPKISYVLESLNAPTFNALVKGMDPLADIAAMIKNSVAEEPPISITDGGVIKDGYNDVLDQYRDAMKNGKQWIASLEAKERKETGISNLKIGFNRVFGYYIEVSKGNIGKLAEGRYERKQTLTNAERFSTPELKEREALILEAQEKSTALEYELFAEIRNNVKLAIDRLQKLAKVISELDVIQSFAVVSETYHFVRPEFSDSHTLSIKDGRHPVVEKFMGHQAYVPNDVSMDSETNILLITGPNMSGKSTYMRQLALTVVMAQMGCFVPAKEAKLPIFDQIFTRIGAADDLISGQSTFMVEMQEANNALSHASSNSLILFDELGRGTATFDGMALAQSIIEYLHEKVHAKTLFSTHYHELTVLDKSLKNLKNVHVGAVEKDGELVFIHKVEDGPADQSYGIHVAKLAGMPTSLLSRASVILSQLEDEKVELPDAVHDETQTTVVNSENKGKITDNQMELFQTVELDPKYEQVIDQIKKLNLMSMTPMDVMNMIYEWQNKIQ</sequence>
<comment type="caution">
    <text evidence="11">The sequence shown here is derived from an EMBL/GenBank/DDBJ whole genome shotgun (WGS) entry which is preliminary data.</text>
</comment>
<dbReference type="PANTHER" id="PTHR11361:SF34">
    <property type="entry name" value="DNA MISMATCH REPAIR PROTEIN MSH1, MITOCHONDRIAL"/>
    <property type="match status" value="1"/>
</dbReference>
<dbReference type="CDD" id="cd03284">
    <property type="entry name" value="ABC_MutS1"/>
    <property type="match status" value="1"/>
</dbReference>
<evidence type="ECO:0000256" key="3">
    <source>
        <dbReference type="ARBA" id="ARBA00022741"/>
    </source>
</evidence>
<dbReference type="Pfam" id="PF05192">
    <property type="entry name" value="MutS_III"/>
    <property type="match status" value="1"/>
</dbReference>
<dbReference type="InterPro" id="IPR007861">
    <property type="entry name" value="DNA_mismatch_repair_MutS_clamp"/>
</dbReference>
<keyword evidence="12" id="KW-1185">Reference proteome</keyword>
<evidence type="ECO:0000256" key="5">
    <source>
        <dbReference type="ARBA" id="ARBA00022840"/>
    </source>
</evidence>